<dbReference type="PANTHER" id="PTHR13513:SF9">
    <property type="entry name" value="E3 UBIQUITIN-PROTEIN LIGASE UBR7-RELATED"/>
    <property type="match status" value="1"/>
</dbReference>
<keyword evidence="1" id="KW-0479">Metal-binding</keyword>
<keyword evidence="2" id="KW-0863">Zinc-finger</keyword>
<evidence type="ECO:0000256" key="4">
    <source>
        <dbReference type="PROSITE-ProRule" id="PRU00508"/>
    </source>
</evidence>
<gene>
    <name evidence="7" type="ORF">M9Y10_015347</name>
</gene>
<sequence length="277" mass="31985">MNEIRLHVKICEAKELINTKYNPIITIRLKNQPDQPEASTDYKTNTTNPVWNEEFDLFTTDHNDILLFNMLNFEENDDDDDADEIDDSYEKIMDEIQFPIDTLIVGGPVIKKEVDITFNQKNAGKLFFEVQTFKTSIEPFCTFSATGEKYIKQKLFSCLTCNITFDNGMGICEVCARNCHKGHDIRFDSVQPEFYCDCPAKCQCHCMPKTEGELECTAVETNRNPVNQPMFYCKDCDPSCKFFICQNCAKNFHHGHYLIYMGIVEAKICQNEDINKT</sequence>
<evidence type="ECO:0000313" key="8">
    <source>
        <dbReference type="Proteomes" id="UP001470230"/>
    </source>
</evidence>
<dbReference type="InterPro" id="IPR035892">
    <property type="entry name" value="C2_domain_sf"/>
</dbReference>
<evidence type="ECO:0000259" key="5">
    <source>
        <dbReference type="PROSITE" id="PS50004"/>
    </source>
</evidence>
<organism evidence="7 8">
    <name type="scientific">Tritrichomonas musculus</name>
    <dbReference type="NCBI Taxonomy" id="1915356"/>
    <lineage>
        <taxon>Eukaryota</taxon>
        <taxon>Metamonada</taxon>
        <taxon>Parabasalia</taxon>
        <taxon>Tritrichomonadida</taxon>
        <taxon>Tritrichomonadidae</taxon>
        <taxon>Tritrichomonas</taxon>
    </lineage>
</organism>
<accession>A0ABR2L221</accession>
<dbReference type="Pfam" id="PF02207">
    <property type="entry name" value="zf-UBR"/>
    <property type="match status" value="1"/>
</dbReference>
<dbReference type="PROSITE" id="PS51157">
    <property type="entry name" value="ZF_UBR"/>
    <property type="match status" value="1"/>
</dbReference>
<feature type="domain" description="C2" evidence="5">
    <location>
        <begin position="1"/>
        <end position="114"/>
    </location>
</feature>
<dbReference type="Proteomes" id="UP001470230">
    <property type="component" value="Unassembled WGS sequence"/>
</dbReference>
<dbReference type="InterPro" id="IPR003126">
    <property type="entry name" value="Znf_UBR"/>
</dbReference>
<dbReference type="SMART" id="SM00396">
    <property type="entry name" value="ZnF_UBR1"/>
    <property type="match status" value="2"/>
</dbReference>
<evidence type="ECO:0000256" key="3">
    <source>
        <dbReference type="ARBA" id="ARBA00022833"/>
    </source>
</evidence>
<keyword evidence="3" id="KW-0862">Zinc</keyword>
<reference evidence="7 8" key="1">
    <citation type="submission" date="2024-04" db="EMBL/GenBank/DDBJ databases">
        <title>Tritrichomonas musculus Genome.</title>
        <authorList>
            <person name="Alves-Ferreira E."/>
            <person name="Grigg M."/>
            <person name="Lorenzi H."/>
            <person name="Galac M."/>
        </authorList>
    </citation>
    <scope>NUCLEOTIDE SEQUENCE [LARGE SCALE GENOMIC DNA]</scope>
    <source>
        <strain evidence="7 8">EAF2021</strain>
    </source>
</reference>
<proteinExistence type="predicted"/>
<name>A0ABR2L221_9EUKA</name>
<evidence type="ECO:0008006" key="9">
    <source>
        <dbReference type="Google" id="ProtNLM"/>
    </source>
</evidence>
<dbReference type="InterPro" id="IPR000008">
    <property type="entry name" value="C2_dom"/>
</dbReference>
<keyword evidence="8" id="KW-1185">Reference proteome</keyword>
<dbReference type="Pfam" id="PF00168">
    <property type="entry name" value="C2"/>
    <property type="match status" value="1"/>
</dbReference>
<comment type="caution">
    <text evidence="7">The sequence shown here is derived from an EMBL/GenBank/DDBJ whole genome shotgun (WGS) entry which is preliminary data.</text>
</comment>
<dbReference type="InterPro" id="IPR040204">
    <property type="entry name" value="UBR7"/>
</dbReference>
<dbReference type="PANTHER" id="PTHR13513">
    <property type="entry name" value="E3 UBIQUITIN-PROTEIN LIGASE UBR7"/>
    <property type="match status" value="1"/>
</dbReference>
<evidence type="ECO:0000256" key="2">
    <source>
        <dbReference type="ARBA" id="ARBA00022771"/>
    </source>
</evidence>
<protein>
    <recommendedName>
        <fullName evidence="9">C2 domain-containing protein</fullName>
    </recommendedName>
</protein>
<dbReference type="SUPFAM" id="SSF49562">
    <property type="entry name" value="C2 domain (Calcium/lipid-binding domain, CaLB)"/>
    <property type="match status" value="1"/>
</dbReference>
<evidence type="ECO:0000313" key="7">
    <source>
        <dbReference type="EMBL" id="KAK8897401.1"/>
    </source>
</evidence>
<evidence type="ECO:0000256" key="1">
    <source>
        <dbReference type="ARBA" id="ARBA00022723"/>
    </source>
</evidence>
<dbReference type="EMBL" id="JAPFFF010000002">
    <property type="protein sequence ID" value="KAK8897401.1"/>
    <property type="molecule type" value="Genomic_DNA"/>
</dbReference>
<dbReference type="CDD" id="cd00030">
    <property type="entry name" value="C2"/>
    <property type="match status" value="1"/>
</dbReference>
<dbReference type="SMART" id="SM00239">
    <property type="entry name" value="C2"/>
    <property type="match status" value="1"/>
</dbReference>
<dbReference type="CDD" id="cd19671">
    <property type="entry name" value="UBR-box_UBR4_5_6_7"/>
    <property type="match status" value="1"/>
</dbReference>
<dbReference type="Gene3D" id="2.60.40.150">
    <property type="entry name" value="C2 domain"/>
    <property type="match status" value="1"/>
</dbReference>
<dbReference type="PROSITE" id="PS50004">
    <property type="entry name" value="C2"/>
    <property type="match status" value="1"/>
</dbReference>
<evidence type="ECO:0000259" key="6">
    <source>
        <dbReference type="PROSITE" id="PS51157"/>
    </source>
</evidence>
<feature type="domain" description="UBR-type" evidence="6">
    <location>
        <begin position="139"/>
        <end position="209"/>
    </location>
</feature>
<feature type="zinc finger region" description="UBR-type" evidence="4">
    <location>
        <begin position="139"/>
        <end position="209"/>
    </location>
</feature>